<evidence type="ECO:0000256" key="3">
    <source>
        <dbReference type="ARBA" id="ARBA00022741"/>
    </source>
</evidence>
<keyword evidence="4" id="KW-0067">ATP-binding</keyword>
<feature type="domain" description="ABC transporter" evidence="5">
    <location>
        <begin position="2"/>
        <end position="229"/>
    </location>
</feature>
<evidence type="ECO:0000256" key="4">
    <source>
        <dbReference type="ARBA" id="ARBA00022840"/>
    </source>
</evidence>
<dbReference type="InterPro" id="IPR003593">
    <property type="entry name" value="AAA+_ATPase"/>
</dbReference>
<comment type="caution">
    <text evidence="6">The sequence shown here is derived from an EMBL/GenBank/DDBJ whole genome shotgun (WGS) entry which is preliminary data.</text>
</comment>
<dbReference type="InterPro" id="IPR050153">
    <property type="entry name" value="Metal_Ion_Import_ABC"/>
</dbReference>
<dbReference type="InterPro" id="IPR027417">
    <property type="entry name" value="P-loop_NTPase"/>
</dbReference>
<dbReference type="Pfam" id="PF00005">
    <property type="entry name" value="ABC_tran"/>
    <property type="match status" value="2"/>
</dbReference>
<reference evidence="6 7" key="1">
    <citation type="journal article" date="2018" name="Syst. Appl. Microbiol.">
        <title>A new symbiotic nanoarchaeote (Candidatus Nanoclepta minutus) and its host (Zestosphaera tikiterensis gen. nov., sp. nov.) from a New Zealand hot spring.</title>
        <authorList>
            <person name="St John E."/>
            <person name="Liu Y."/>
            <person name="Podar M."/>
            <person name="Stott M.B."/>
            <person name="Meneghin J."/>
            <person name="Chen Z."/>
            <person name="Lagutin K."/>
            <person name="Mitchell K."/>
            <person name="Reysenbach A.L."/>
        </authorList>
    </citation>
    <scope>NUCLEOTIDE SEQUENCE [LARGE SCALE GENOMIC DNA]</scope>
    <source>
        <strain evidence="6">NZ3</strain>
    </source>
</reference>
<dbReference type="GO" id="GO:0005524">
    <property type="term" value="F:ATP binding"/>
    <property type="evidence" value="ECO:0007669"/>
    <property type="project" value="UniProtKB-KW"/>
</dbReference>
<evidence type="ECO:0000313" key="7">
    <source>
        <dbReference type="Proteomes" id="UP000244093"/>
    </source>
</evidence>
<dbReference type="Gene3D" id="3.40.50.300">
    <property type="entry name" value="P-loop containing nucleotide triphosphate hydrolases"/>
    <property type="match status" value="2"/>
</dbReference>
<evidence type="ECO:0000256" key="2">
    <source>
        <dbReference type="ARBA" id="ARBA00022448"/>
    </source>
</evidence>
<sequence length="405" mass="44582">MIKVTNLTVRVNGYKILENFSMDVGEGELALITGNSGSGKSLVLKVLSGLIDDLYRGVTYEGFVEVHGLNPVDAWRKGIVTYIPQDLSNALISSDLLSELKVFKVSLQKILELTRFLSGRLNLSIDFHALSAGQKFLALISTAIALGFKVILIDEPTSYLDLNNLRDVITLLKKLAGELGLTIVIADRSPDLTRYVDKVFLLEKEVSCRPIALKEVVGGYLNFSNVWFKYPNSREWVLRDVNLRVEAGEVALVVGPNGSGKSTLLKVASGMYKQSKGEVLKRGRIFYIPQEPLYWMALDTVEDEVRFRGLNPDLISSAGLNSKKDVNPHALSVGEVRRLSIFLAYASGSPLVLIDEVSLGLDKTSFTCVEELIEEASARNIATVITSHNLIKIKHSKVVALDVSK</sequence>
<dbReference type="InterPro" id="IPR003439">
    <property type="entry name" value="ABC_transporter-like_ATP-bd"/>
</dbReference>
<keyword evidence="3" id="KW-0547">Nucleotide-binding</keyword>
<comment type="similarity">
    <text evidence="1">Belongs to the ABC transporter superfamily.</text>
</comment>
<proteinExistence type="inferred from homology"/>
<protein>
    <recommendedName>
        <fullName evidence="5">ABC transporter domain-containing protein</fullName>
    </recommendedName>
</protein>
<dbReference type="Proteomes" id="UP000244093">
    <property type="component" value="Unassembled WGS sequence"/>
</dbReference>
<dbReference type="PANTHER" id="PTHR42734">
    <property type="entry name" value="METAL TRANSPORT SYSTEM ATP-BINDING PROTEIN TM_0124-RELATED"/>
    <property type="match status" value="1"/>
</dbReference>
<evidence type="ECO:0000259" key="5">
    <source>
        <dbReference type="PROSITE" id="PS50893"/>
    </source>
</evidence>
<gene>
    <name evidence="6" type="ORF">B7O98_04170</name>
</gene>
<dbReference type="AlphaFoldDB" id="A0A2R7Y889"/>
<accession>A0A2R7Y889</accession>
<dbReference type="SMART" id="SM00382">
    <property type="entry name" value="AAA"/>
    <property type="match status" value="2"/>
</dbReference>
<dbReference type="PROSITE" id="PS50893">
    <property type="entry name" value="ABC_TRANSPORTER_2"/>
    <property type="match status" value="2"/>
</dbReference>
<evidence type="ECO:0000313" key="6">
    <source>
        <dbReference type="EMBL" id="PUA33617.1"/>
    </source>
</evidence>
<dbReference type="EMBL" id="NBVN01000002">
    <property type="protein sequence ID" value="PUA33617.1"/>
    <property type="molecule type" value="Genomic_DNA"/>
</dbReference>
<name>A0A2R7Y889_9CREN</name>
<feature type="domain" description="ABC transporter" evidence="5">
    <location>
        <begin position="221"/>
        <end position="403"/>
    </location>
</feature>
<dbReference type="PANTHER" id="PTHR42734:SF17">
    <property type="entry name" value="METAL TRANSPORT SYSTEM ATP-BINDING PROTEIN TM_0124-RELATED"/>
    <property type="match status" value="1"/>
</dbReference>
<dbReference type="GO" id="GO:0016887">
    <property type="term" value="F:ATP hydrolysis activity"/>
    <property type="evidence" value="ECO:0007669"/>
    <property type="project" value="InterPro"/>
</dbReference>
<evidence type="ECO:0000256" key="1">
    <source>
        <dbReference type="ARBA" id="ARBA00005417"/>
    </source>
</evidence>
<organism evidence="6 7">
    <name type="scientific">Zestosphaera tikiterensis</name>
    <dbReference type="NCBI Taxonomy" id="1973259"/>
    <lineage>
        <taxon>Archaea</taxon>
        <taxon>Thermoproteota</taxon>
        <taxon>Thermoprotei</taxon>
        <taxon>Desulfurococcales</taxon>
        <taxon>Desulfurococcaceae</taxon>
        <taxon>Zestosphaera</taxon>
    </lineage>
</organism>
<dbReference type="SUPFAM" id="SSF52540">
    <property type="entry name" value="P-loop containing nucleoside triphosphate hydrolases"/>
    <property type="match status" value="2"/>
</dbReference>
<keyword evidence="2" id="KW-0813">Transport</keyword>